<dbReference type="InterPro" id="IPR052891">
    <property type="entry name" value="DNA-3mA_glycosylase"/>
</dbReference>
<dbReference type="GO" id="GO:0008725">
    <property type="term" value="F:DNA-3-methyladenine glycosylase activity"/>
    <property type="evidence" value="ECO:0007669"/>
    <property type="project" value="InterPro"/>
</dbReference>
<dbReference type="Gene3D" id="1.10.340.30">
    <property type="entry name" value="Hypothetical protein, domain 2"/>
    <property type="match status" value="1"/>
</dbReference>
<sequence>MTSQPNIPAKSFENTPSYPTWVTDELLRDYYDTEWGMPITDERGLFEALSLEAFQVGLSWRTILARREAFRRAFEGFDPERVVAFTDRDVARLLQDEGIIRNERKIRAVISNARLTIRMRELAAVPHETYAEDIRLPLIIPTSTPTNTDSLETANTRRRRVRTLSNEDLNRMRERILPDGTRVPVGLPAWLWSFAPSETIAPHTLEDIPTDTLESALLAKSFKALGGVFLGPVTAYALMCAVGMVDAHLVGSHRRGCSGLFA</sequence>
<dbReference type="GO" id="GO:0006284">
    <property type="term" value="P:base-excision repair"/>
    <property type="evidence" value="ECO:0007669"/>
    <property type="project" value="InterPro"/>
</dbReference>
<dbReference type="InterPro" id="IPR005019">
    <property type="entry name" value="Adenine_glyco"/>
</dbReference>
<dbReference type="PANTHER" id="PTHR30037">
    <property type="entry name" value="DNA-3-METHYLADENINE GLYCOSYLASE 1"/>
    <property type="match status" value="1"/>
</dbReference>
<organism evidence="1">
    <name type="scientific">Rothia mucilaginosa</name>
    <dbReference type="NCBI Taxonomy" id="43675"/>
    <lineage>
        <taxon>Bacteria</taxon>
        <taxon>Bacillati</taxon>
        <taxon>Actinomycetota</taxon>
        <taxon>Actinomycetes</taxon>
        <taxon>Micrococcales</taxon>
        <taxon>Micrococcaceae</taxon>
        <taxon>Rothia</taxon>
    </lineage>
</organism>
<name>A0A0K2RXB4_9MICC</name>
<dbReference type="PATRIC" id="fig|43675.28.peg.222"/>
<accession>A0A0K2RXB4</accession>
<gene>
    <name evidence="1" type="ORF">RM6536_0217</name>
</gene>
<reference evidence="2" key="1">
    <citation type="submission" date="2015-08" db="EMBL/GenBank/DDBJ databases">
        <title>Complete genome sequence of Rothia mucilaginosa strain NUM-Rm6536.</title>
        <authorList>
            <person name="Nambu T."/>
        </authorList>
    </citation>
    <scope>NUCLEOTIDE SEQUENCE [LARGE SCALE GENOMIC DNA]</scope>
    <source>
        <strain evidence="2">NUM-Rm6536</strain>
    </source>
</reference>
<protein>
    <submittedName>
        <fullName evidence="1">DNA-3-methyladenine glycosylase</fullName>
    </submittedName>
</protein>
<dbReference type="Pfam" id="PF03352">
    <property type="entry name" value="Adenine_glyco"/>
    <property type="match status" value="2"/>
</dbReference>
<dbReference type="Proteomes" id="UP000066203">
    <property type="component" value="Chromosome"/>
</dbReference>
<dbReference type="EMBL" id="AP014938">
    <property type="protein sequence ID" value="BAS19464.1"/>
    <property type="molecule type" value="Genomic_DNA"/>
</dbReference>
<dbReference type="SUPFAM" id="SSF48150">
    <property type="entry name" value="DNA-glycosylase"/>
    <property type="match status" value="2"/>
</dbReference>
<dbReference type="InterPro" id="IPR011257">
    <property type="entry name" value="DNA_glycosylase"/>
</dbReference>
<evidence type="ECO:0000313" key="1">
    <source>
        <dbReference type="EMBL" id="BAS19464.1"/>
    </source>
</evidence>
<dbReference type="PANTHER" id="PTHR30037:SF4">
    <property type="entry name" value="DNA-3-METHYLADENINE GLYCOSYLASE I"/>
    <property type="match status" value="1"/>
</dbReference>
<proteinExistence type="predicted"/>
<evidence type="ECO:0000313" key="2">
    <source>
        <dbReference type="Proteomes" id="UP000066203"/>
    </source>
</evidence>
<dbReference type="AlphaFoldDB" id="A0A0K2RXB4"/>
<dbReference type="RefSeq" id="WP_060823697.1">
    <property type="nucleotide sequence ID" value="NZ_AP014938.1"/>
</dbReference>